<dbReference type="GO" id="GO:0005983">
    <property type="term" value="P:starch catabolic process"/>
    <property type="evidence" value="ECO:0007669"/>
    <property type="project" value="TreeGrafter"/>
</dbReference>
<evidence type="ECO:0000313" key="1">
    <source>
        <dbReference type="EMBL" id="MBX05574.1"/>
    </source>
</evidence>
<name>A0A2P2KIN3_RHIMU</name>
<dbReference type="PANTHER" id="PTHR46642:SF3">
    <property type="entry name" value="PHOSPHOGLUCAN PHOSPHATASE DSP4, CHLOROPLASTIC"/>
    <property type="match status" value="1"/>
</dbReference>
<dbReference type="GO" id="GO:0019203">
    <property type="term" value="F:carbohydrate phosphatase activity"/>
    <property type="evidence" value="ECO:0007669"/>
    <property type="project" value="TreeGrafter"/>
</dbReference>
<dbReference type="InterPro" id="IPR029021">
    <property type="entry name" value="Prot-tyrosine_phosphatase-like"/>
</dbReference>
<dbReference type="GO" id="GO:0009507">
    <property type="term" value="C:chloroplast"/>
    <property type="evidence" value="ECO:0007669"/>
    <property type="project" value="TreeGrafter"/>
</dbReference>
<protein>
    <submittedName>
        <fullName evidence="1">Uncharacterized protein</fullName>
    </submittedName>
</protein>
<dbReference type="PANTHER" id="PTHR46642">
    <property type="entry name" value="DUAL SPECIFICITY PHOSPHATASE, SUBGROUP, CATALYTIC DOMAIN"/>
    <property type="match status" value="1"/>
</dbReference>
<organism evidence="1">
    <name type="scientific">Rhizophora mucronata</name>
    <name type="common">Asiatic mangrove</name>
    <dbReference type="NCBI Taxonomy" id="61149"/>
    <lineage>
        <taxon>Eukaryota</taxon>
        <taxon>Viridiplantae</taxon>
        <taxon>Streptophyta</taxon>
        <taxon>Embryophyta</taxon>
        <taxon>Tracheophyta</taxon>
        <taxon>Spermatophyta</taxon>
        <taxon>Magnoliopsida</taxon>
        <taxon>eudicotyledons</taxon>
        <taxon>Gunneridae</taxon>
        <taxon>Pentapetalae</taxon>
        <taxon>rosids</taxon>
        <taxon>fabids</taxon>
        <taxon>Malpighiales</taxon>
        <taxon>Rhizophoraceae</taxon>
        <taxon>Rhizophora</taxon>
    </lineage>
</organism>
<reference evidence="1" key="1">
    <citation type="submission" date="2018-02" db="EMBL/GenBank/DDBJ databases">
        <title>Rhizophora mucronata_Transcriptome.</title>
        <authorList>
            <person name="Meera S.P."/>
            <person name="Sreeshan A."/>
            <person name="Augustine A."/>
        </authorList>
    </citation>
    <scope>NUCLEOTIDE SEQUENCE</scope>
    <source>
        <tissue evidence="1">Leaf</tissue>
    </source>
</reference>
<dbReference type="EMBL" id="GGEC01025090">
    <property type="protein sequence ID" value="MBX05574.1"/>
    <property type="molecule type" value="Transcribed_RNA"/>
</dbReference>
<dbReference type="SUPFAM" id="SSF52799">
    <property type="entry name" value="(Phosphotyrosine protein) phosphatases II"/>
    <property type="match status" value="1"/>
</dbReference>
<accession>A0A2P2KIN3</accession>
<dbReference type="Gene3D" id="3.90.190.10">
    <property type="entry name" value="Protein tyrosine phosphatase superfamily"/>
    <property type="match status" value="1"/>
</dbReference>
<sequence length="50" mass="5770">MNYNFIRPDLIVGSCLQTPEDVDKLQKIGVKTIFCLQQDPDLEYPKKNCP</sequence>
<dbReference type="AlphaFoldDB" id="A0A2P2KIN3"/>
<dbReference type="InterPro" id="IPR052832">
    <property type="entry name" value="Starch-Glucan_Phosphatase"/>
</dbReference>
<dbReference type="GO" id="GO:2001070">
    <property type="term" value="F:starch binding"/>
    <property type="evidence" value="ECO:0007669"/>
    <property type="project" value="TreeGrafter"/>
</dbReference>
<proteinExistence type="predicted"/>